<evidence type="ECO:0000313" key="5">
    <source>
        <dbReference type="Proteomes" id="UP000070501"/>
    </source>
</evidence>
<dbReference type="InterPro" id="IPR058257">
    <property type="entry name" value="CorA-like_dom"/>
</dbReference>
<dbReference type="OrthoDB" id="5396681at2759"/>
<feature type="compositionally biased region" description="Polar residues" evidence="1">
    <location>
        <begin position="510"/>
        <end position="520"/>
    </location>
</feature>
<proteinExistence type="predicted"/>
<keyword evidence="2" id="KW-1133">Transmembrane helix</keyword>
<evidence type="ECO:0000259" key="3">
    <source>
        <dbReference type="Pfam" id="PF26616"/>
    </source>
</evidence>
<dbReference type="Pfam" id="PF26616">
    <property type="entry name" value="CorA-like"/>
    <property type="match status" value="1"/>
</dbReference>
<dbReference type="Proteomes" id="UP000070501">
    <property type="component" value="Unassembled WGS sequence"/>
</dbReference>
<feature type="transmembrane region" description="Helical" evidence="2">
    <location>
        <begin position="446"/>
        <end position="468"/>
    </location>
</feature>
<protein>
    <recommendedName>
        <fullName evidence="3">CorA-like transporter domain-containing protein</fullName>
    </recommendedName>
</protein>
<dbReference type="STRING" id="196109.A0A136J058"/>
<name>A0A136J058_9PEZI</name>
<sequence>MPTFIEGITRRFSKQSSRRVSTAKRAPGQEVTETISAYRLNWSDLERKLYTWYPHANFQRRMTVDGDHLFESNAAGDRCLNATQDMVKRLLSYHQVPSCYLNLLTFYHLSSGLNDSCGTFIGQHSLRHPGSRLPALDRSEYRFHVSYALRTTACTLEDSEIATRDGLADKQRSRRSANDWVQPQAAIHHQFDLISGAAVWFITTSMKPDLGKKGPGKAVMWADHLGSFFKEEHASAVYKHAHSAFESSLNVHLRLAQWSLGDLSGFIHHSEETLVELTRAYIELGADEYDDKDIQRLGRLMDRVALCLMDISSNRKVFKSLISFYKRQIVEPGHMMSSCDWRDTGRDAVSNFVADMDVFMAELDAITDRATALKEMVKRRTDSNQSNKRMLALTKQGQKEAVVVALFQYIALFFLPMTVVSAVFSTDIVKFQDLSPGQVLSYSPDALNYWLVTTICLTVLTVGVSEVWKYKRRQRDLHEDDNTGRTSSDEEEEEDMEKSFGNSRDKVTRSCDQTAPVTRTQRSRGDSRRDRGGDFGARPEARAEGAGDVPPQLEEEADEISAGLRGATACVSP</sequence>
<feature type="domain" description="CorA-like transporter" evidence="3">
    <location>
        <begin position="68"/>
        <end position="280"/>
    </location>
</feature>
<feature type="compositionally biased region" description="Basic and acidic residues" evidence="1">
    <location>
        <begin position="523"/>
        <end position="545"/>
    </location>
</feature>
<keyword evidence="5" id="KW-1185">Reference proteome</keyword>
<dbReference type="InParanoid" id="A0A136J058"/>
<reference evidence="5" key="1">
    <citation type="submission" date="2016-02" db="EMBL/GenBank/DDBJ databases">
        <title>Draft genome sequence of Microdochium bolleyi, a fungal endophyte of beachgrass.</title>
        <authorList>
            <consortium name="DOE Joint Genome Institute"/>
            <person name="David A.S."/>
            <person name="May G."/>
            <person name="Haridas S."/>
            <person name="Lim J."/>
            <person name="Wang M."/>
            <person name="Labutti K."/>
            <person name="Lipzen A."/>
            <person name="Barry K."/>
            <person name="Grigoriev I.V."/>
        </authorList>
    </citation>
    <scope>NUCLEOTIDE SEQUENCE [LARGE SCALE GENOMIC DNA]</scope>
    <source>
        <strain evidence="5">J235TASD1</strain>
    </source>
</reference>
<dbReference type="EMBL" id="KQ964252">
    <property type="protein sequence ID" value="KXJ90439.1"/>
    <property type="molecule type" value="Genomic_DNA"/>
</dbReference>
<organism evidence="4 5">
    <name type="scientific">Microdochium bolleyi</name>
    <dbReference type="NCBI Taxonomy" id="196109"/>
    <lineage>
        <taxon>Eukaryota</taxon>
        <taxon>Fungi</taxon>
        <taxon>Dikarya</taxon>
        <taxon>Ascomycota</taxon>
        <taxon>Pezizomycotina</taxon>
        <taxon>Sordariomycetes</taxon>
        <taxon>Xylariomycetidae</taxon>
        <taxon>Xylariales</taxon>
        <taxon>Microdochiaceae</taxon>
        <taxon>Microdochium</taxon>
    </lineage>
</organism>
<feature type="region of interest" description="Disordered" evidence="1">
    <location>
        <begin position="477"/>
        <end position="573"/>
    </location>
</feature>
<gene>
    <name evidence="4" type="ORF">Micbo1qcDRAFT_205286</name>
</gene>
<accession>A0A136J058</accession>
<dbReference type="AlphaFoldDB" id="A0A136J058"/>
<evidence type="ECO:0000256" key="2">
    <source>
        <dbReference type="SAM" id="Phobius"/>
    </source>
</evidence>
<keyword evidence="2" id="KW-0472">Membrane</keyword>
<keyword evidence="2" id="KW-0812">Transmembrane</keyword>
<evidence type="ECO:0000256" key="1">
    <source>
        <dbReference type="SAM" id="MobiDB-lite"/>
    </source>
</evidence>
<evidence type="ECO:0000313" key="4">
    <source>
        <dbReference type="EMBL" id="KXJ90439.1"/>
    </source>
</evidence>
<feature type="transmembrane region" description="Helical" evidence="2">
    <location>
        <begin position="401"/>
        <end position="426"/>
    </location>
</feature>